<dbReference type="Gene3D" id="3.30.70.270">
    <property type="match status" value="1"/>
</dbReference>
<dbReference type="Gene3D" id="3.30.1490.100">
    <property type="entry name" value="DNA polymerase, Y-family, little finger domain"/>
    <property type="match status" value="1"/>
</dbReference>
<dbReference type="PANTHER" id="PTHR11076">
    <property type="entry name" value="DNA REPAIR POLYMERASE UMUC / TRANSFERASE FAMILY MEMBER"/>
    <property type="match status" value="1"/>
</dbReference>
<keyword evidence="5" id="KW-0235">DNA replication</keyword>
<keyword evidence="14" id="KW-0496">Mitochondrion</keyword>
<dbReference type="PANTHER" id="PTHR11076:SF33">
    <property type="entry name" value="DNA POLYMERASE KAPPA"/>
    <property type="match status" value="1"/>
</dbReference>
<keyword evidence="7" id="KW-0227">DNA damage</keyword>
<dbReference type="SUPFAM" id="SSF100879">
    <property type="entry name" value="Lesion bypass DNA polymerase (Y-family), little finger domain"/>
    <property type="match status" value="1"/>
</dbReference>
<accession>A0A3P3Y1I1</accession>
<dbReference type="PROSITE" id="PS50173">
    <property type="entry name" value="UMUC"/>
    <property type="match status" value="1"/>
</dbReference>
<dbReference type="Pfam" id="PF11799">
    <property type="entry name" value="IMS_C"/>
    <property type="match status" value="1"/>
</dbReference>
<evidence type="ECO:0000256" key="11">
    <source>
        <dbReference type="ARBA" id="ARBA00049244"/>
    </source>
</evidence>
<gene>
    <name evidence="14" type="ORF">PLBR_LOCUS1139</name>
</gene>
<organism evidence="14 15">
    <name type="scientific">Plasmodiophora brassicae</name>
    <name type="common">Clubroot disease agent</name>
    <dbReference type="NCBI Taxonomy" id="37360"/>
    <lineage>
        <taxon>Eukaryota</taxon>
        <taxon>Sar</taxon>
        <taxon>Rhizaria</taxon>
        <taxon>Endomyxa</taxon>
        <taxon>Phytomyxea</taxon>
        <taxon>Plasmodiophorida</taxon>
        <taxon>Plasmodiophoridae</taxon>
        <taxon>Plasmodiophora</taxon>
    </lineage>
</organism>
<keyword evidence="9" id="KW-0239">DNA-directed DNA polymerase</keyword>
<dbReference type="Gene3D" id="1.10.150.810">
    <property type="match status" value="2"/>
</dbReference>
<sequence>MGADADADGRESRSSSGDDDDNADGPLGDDVGTSHKHLFHFTGQKAGMGGIDVQRTHQVIYEASKDSAYFRNQQRQAERVTAQLEALKERTWIHIDMDQFFAAVAMRDDPSLVGKPVAVGGMQMISTANYVARQYGVRSAMPGFIAVKLCPDLVFVKHDFDAYKEAASRCRAIFAEYDPQYSSWSLDEAALDVTDYLADHAGMTGSQVAQAIRDRVCTATRGLTASAGIACNQMLAKICSDMGKPNGQFCLESTREAIAKFMYDLPTRKIPRVGRVTERILKEIGVGTCGQFLQHVFRAQRAFSPRSLDWLMRVMVGIGRSKRSETDLEFQPRKSVSVSRTFRSLKHSVDLEGKLREIAAMLVEDLRGKYKGKTLTLVVKSVDFKVTSRSMSLPHFIWRVDEIVQVGLHLLRQLYPLHLRLMGLRLSSLAGEDDDKPLQQTTIESFFSKGALHTVTASNLNDACLEYNNPQEAADDNVSLADDEDIVALDDDPQLVEQNFSLAVAGPESHAGNRPVTFADALFQRGRKPSLNPR</sequence>
<evidence type="ECO:0000256" key="9">
    <source>
        <dbReference type="ARBA" id="ARBA00022932"/>
    </source>
</evidence>
<evidence type="ECO:0000313" key="15">
    <source>
        <dbReference type="Proteomes" id="UP000290189"/>
    </source>
</evidence>
<dbReference type="SUPFAM" id="SSF56672">
    <property type="entry name" value="DNA/RNA polymerases"/>
    <property type="match status" value="1"/>
</dbReference>
<dbReference type="InterPro" id="IPR022880">
    <property type="entry name" value="DNApol_IV"/>
</dbReference>
<evidence type="ECO:0000256" key="4">
    <source>
        <dbReference type="ARBA" id="ARBA00022695"/>
    </source>
</evidence>
<reference evidence="14 15" key="1">
    <citation type="submission" date="2018-03" db="EMBL/GenBank/DDBJ databases">
        <authorList>
            <person name="Fogelqvist J."/>
        </authorList>
    </citation>
    <scope>NUCLEOTIDE SEQUENCE [LARGE SCALE GENOMIC DNA]</scope>
</reference>
<comment type="catalytic activity">
    <reaction evidence="11">
        <text>DNA(n) + a 2'-deoxyribonucleoside 5'-triphosphate = DNA(n+1) + diphosphate</text>
        <dbReference type="Rhea" id="RHEA:22508"/>
        <dbReference type="Rhea" id="RHEA-COMP:17339"/>
        <dbReference type="Rhea" id="RHEA-COMP:17340"/>
        <dbReference type="ChEBI" id="CHEBI:33019"/>
        <dbReference type="ChEBI" id="CHEBI:61560"/>
        <dbReference type="ChEBI" id="CHEBI:173112"/>
        <dbReference type="EC" id="2.7.7.7"/>
    </reaction>
</comment>
<dbReference type="NCBIfam" id="NF002677">
    <property type="entry name" value="PRK02406.1"/>
    <property type="match status" value="1"/>
</dbReference>
<dbReference type="GO" id="GO:0003887">
    <property type="term" value="F:DNA-directed DNA polymerase activity"/>
    <property type="evidence" value="ECO:0007669"/>
    <property type="project" value="UniProtKB-KW"/>
</dbReference>
<dbReference type="InterPro" id="IPR017961">
    <property type="entry name" value="DNA_pol_Y-fam_little_finger"/>
</dbReference>
<dbReference type="EMBL" id="OVEO01000002">
    <property type="protein sequence ID" value="SPQ93924.1"/>
    <property type="molecule type" value="Genomic_DNA"/>
</dbReference>
<dbReference type="InterPro" id="IPR050116">
    <property type="entry name" value="DNA_polymerase-Y"/>
</dbReference>
<dbReference type="CDD" id="cd03586">
    <property type="entry name" value="PolY_Pol_IV_kappa"/>
    <property type="match status" value="1"/>
</dbReference>
<dbReference type="Gene3D" id="3.40.1170.60">
    <property type="match status" value="1"/>
</dbReference>
<keyword evidence="10" id="KW-0234">DNA repair</keyword>
<keyword evidence="6" id="KW-0479">Metal-binding</keyword>
<evidence type="ECO:0000259" key="13">
    <source>
        <dbReference type="PROSITE" id="PS50173"/>
    </source>
</evidence>
<feature type="region of interest" description="Disordered" evidence="12">
    <location>
        <begin position="1"/>
        <end position="35"/>
    </location>
</feature>
<evidence type="ECO:0000256" key="6">
    <source>
        <dbReference type="ARBA" id="ARBA00022723"/>
    </source>
</evidence>
<dbReference type="GO" id="GO:0006260">
    <property type="term" value="P:DNA replication"/>
    <property type="evidence" value="ECO:0007669"/>
    <property type="project" value="UniProtKB-KW"/>
</dbReference>
<evidence type="ECO:0000256" key="2">
    <source>
        <dbReference type="ARBA" id="ARBA00016178"/>
    </source>
</evidence>
<evidence type="ECO:0000256" key="1">
    <source>
        <dbReference type="ARBA" id="ARBA00012417"/>
    </source>
</evidence>
<dbReference type="GO" id="GO:0042276">
    <property type="term" value="P:error-prone translesion synthesis"/>
    <property type="evidence" value="ECO:0007669"/>
    <property type="project" value="TreeGrafter"/>
</dbReference>
<evidence type="ECO:0000256" key="3">
    <source>
        <dbReference type="ARBA" id="ARBA00022679"/>
    </source>
</evidence>
<evidence type="ECO:0000256" key="5">
    <source>
        <dbReference type="ARBA" id="ARBA00022705"/>
    </source>
</evidence>
<dbReference type="GO" id="GO:0006281">
    <property type="term" value="P:DNA repair"/>
    <property type="evidence" value="ECO:0007669"/>
    <property type="project" value="UniProtKB-KW"/>
</dbReference>
<dbReference type="GO" id="GO:0003684">
    <property type="term" value="F:damaged DNA binding"/>
    <property type="evidence" value="ECO:0007669"/>
    <property type="project" value="InterPro"/>
</dbReference>
<geneLocation type="mitochondrion" evidence="14"/>
<protein>
    <recommendedName>
        <fullName evidence="2">DNA polymerase kappa</fullName>
        <ecNumber evidence="1">2.7.7.7</ecNumber>
    </recommendedName>
</protein>
<evidence type="ECO:0000256" key="8">
    <source>
        <dbReference type="ARBA" id="ARBA00022842"/>
    </source>
</evidence>
<keyword evidence="4" id="KW-0548">Nucleotidyltransferase</keyword>
<name>A0A3P3Y1I1_PLABS</name>
<dbReference type="GO" id="GO:0005634">
    <property type="term" value="C:nucleus"/>
    <property type="evidence" value="ECO:0007669"/>
    <property type="project" value="TreeGrafter"/>
</dbReference>
<dbReference type="InterPro" id="IPR043502">
    <property type="entry name" value="DNA/RNA_pol_sf"/>
</dbReference>
<dbReference type="FunFam" id="3.30.1490.100:FF:000004">
    <property type="entry name" value="DNA polymerase IV"/>
    <property type="match status" value="1"/>
</dbReference>
<dbReference type="InterPro" id="IPR036775">
    <property type="entry name" value="DNA_pol_Y-fam_lit_finger_sf"/>
</dbReference>
<keyword evidence="8" id="KW-0460">Magnesium</keyword>
<evidence type="ECO:0000256" key="7">
    <source>
        <dbReference type="ARBA" id="ARBA00022763"/>
    </source>
</evidence>
<dbReference type="Pfam" id="PF00817">
    <property type="entry name" value="IMS"/>
    <property type="match status" value="1"/>
</dbReference>
<dbReference type="InterPro" id="IPR001126">
    <property type="entry name" value="UmuC"/>
</dbReference>
<dbReference type="GO" id="GO:0046872">
    <property type="term" value="F:metal ion binding"/>
    <property type="evidence" value="ECO:0007669"/>
    <property type="project" value="UniProtKB-KW"/>
</dbReference>
<dbReference type="EC" id="2.7.7.7" evidence="1"/>
<dbReference type="InterPro" id="IPR043128">
    <property type="entry name" value="Rev_trsase/Diguanyl_cyclase"/>
</dbReference>
<evidence type="ECO:0000313" key="14">
    <source>
        <dbReference type="EMBL" id="SPQ93924.1"/>
    </source>
</evidence>
<dbReference type="Proteomes" id="UP000290189">
    <property type="component" value="Unassembled WGS sequence"/>
</dbReference>
<feature type="domain" description="UmuC" evidence="13">
    <location>
        <begin position="92"/>
        <end position="274"/>
    </location>
</feature>
<evidence type="ECO:0000256" key="12">
    <source>
        <dbReference type="SAM" id="MobiDB-lite"/>
    </source>
</evidence>
<evidence type="ECO:0000256" key="10">
    <source>
        <dbReference type="ARBA" id="ARBA00023204"/>
    </source>
</evidence>
<dbReference type="AlphaFoldDB" id="A0A3P3Y1I1"/>
<proteinExistence type="predicted"/>
<keyword evidence="3" id="KW-0808">Transferase</keyword>